<gene>
    <name evidence="6" type="ORF">PhaeoP97_02671</name>
</gene>
<accession>A0A1L3I7B6</accession>
<dbReference type="Pfam" id="PF02518">
    <property type="entry name" value="HATPase_c"/>
    <property type="match status" value="1"/>
</dbReference>
<keyword evidence="4 6" id="KW-0418">Kinase</keyword>
<dbReference type="GO" id="GO:0007234">
    <property type="term" value="P:osmosensory signaling via phosphorelay pathway"/>
    <property type="evidence" value="ECO:0007669"/>
    <property type="project" value="TreeGrafter"/>
</dbReference>
<dbReference type="Proteomes" id="UP000183859">
    <property type="component" value="Chromosome"/>
</dbReference>
<comment type="catalytic activity">
    <reaction evidence="1">
        <text>ATP + protein L-histidine = ADP + protein N-phospho-L-histidine.</text>
        <dbReference type="EC" id="2.7.13.3"/>
    </reaction>
</comment>
<dbReference type="GO" id="GO:0000156">
    <property type="term" value="F:phosphorelay response regulator activity"/>
    <property type="evidence" value="ECO:0007669"/>
    <property type="project" value="TreeGrafter"/>
</dbReference>
<dbReference type="InterPro" id="IPR005467">
    <property type="entry name" value="His_kinase_dom"/>
</dbReference>
<dbReference type="SUPFAM" id="SSF55874">
    <property type="entry name" value="ATPase domain of HSP90 chaperone/DNA topoisomerase II/histidine kinase"/>
    <property type="match status" value="1"/>
</dbReference>
<proteinExistence type="predicted"/>
<dbReference type="PANTHER" id="PTHR42878">
    <property type="entry name" value="TWO-COMPONENT HISTIDINE KINASE"/>
    <property type="match status" value="1"/>
</dbReference>
<dbReference type="GO" id="GO:0030295">
    <property type="term" value="F:protein kinase activator activity"/>
    <property type="evidence" value="ECO:0007669"/>
    <property type="project" value="TreeGrafter"/>
</dbReference>
<dbReference type="GO" id="GO:0004673">
    <property type="term" value="F:protein histidine kinase activity"/>
    <property type="evidence" value="ECO:0007669"/>
    <property type="project" value="UniProtKB-EC"/>
</dbReference>
<keyword evidence="3" id="KW-0808">Transferase</keyword>
<protein>
    <recommendedName>
        <fullName evidence="2">histidine kinase</fullName>
        <ecNumber evidence="2">2.7.13.3</ecNumber>
    </recommendedName>
</protein>
<dbReference type="InterPro" id="IPR050351">
    <property type="entry name" value="BphY/WalK/GraS-like"/>
</dbReference>
<evidence type="ECO:0000256" key="3">
    <source>
        <dbReference type="ARBA" id="ARBA00022679"/>
    </source>
</evidence>
<dbReference type="EMBL" id="CP016364">
    <property type="protein sequence ID" value="APG48049.1"/>
    <property type="molecule type" value="Genomic_DNA"/>
</dbReference>
<feature type="domain" description="Histidine kinase" evidence="5">
    <location>
        <begin position="25"/>
        <end position="237"/>
    </location>
</feature>
<dbReference type="OrthoDB" id="9795133at2"/>
<organism evidence="6 7">
    <name type="scientific">Phaeobacter porticola</name>
    <dbReference type="NCBI Taxonomy" id="1844006"/>
    <lineage>
        <taxon>Bacteria</taxon>
        <taxon>Pseudomonadati</taxon>
        <taxon>Pseudomonadota</taxon>
        <taxon>Alphaproteobacteria</taxon>
        <taxon>Rhodobacterales</taxon>
        <taxon>Roseobacteraceae</taxon>
        <taxon>Phaeobacter</taxon>
    </lineage>
</organism>
<dbReference type="STRING" id="1844006.PhaeoP97_02671"/>
<evidence type="ECO:0000313" key="6">
    <source>
        <dbReference type="EMBL" id="APG48049.1"/>
    </source>
</evidence>
<dbReference type="PROSITE" id="PS50109">
    <property type="entry name" value="HIS_KIN"/>
    <property type="match status" value="1"/>
</dbReference>
<dbReference type="SMART" id="SM00387">
    <property type="entry name" value="HATPase_c"/>
    <property type="match status" value="1"/>
</dbReference>
<dbReference type="KEGG" id="php:PhaeoP97_02671"/>
<name>A0A1L3I7B6_9RHOB</name>
<reference evidence="7" key="1">
    <citation type="submission" date="2016-07" db="EMBL/GenBank/DDBJ databases">
        <title>Phaeobacter portensis sp. nov., a tropodithietic acid producing bacterium isolated from a German harbor.</title>
        <authorList>
            <person name="Freese H.M."/>
            <person name="Bunk B."/>
            <person name="Breider S."/>
            <person name="Brinkhoff T."/>
        </authorList>
    </citation>
    <scope>NUCLEOTIDE SEQUENCE [LARGE SCALE GENOMIC DNA]</scope>
    <source>
        <strain evidence="7">P97</strain>
    </source>
</reference>
<evidence type="ECO:0000313" key="7">
    <source>
        <dbReference type="Proteomes" id="UP000183859"/>
    </source>
</evidence>
<dbReference type="Gene3D" id="3.30.565.10">
    <property type="entry name" value="Histidine kinase-like ATPase, C-terminal domain"/>
    <property type="match status" value="1"/>
</dbReference>
<dbReference type="AlphaFoldDB" id="A0A1L3I7B6"/>
<dbReference type="InterPro" id="IPR036890">
    <property type="entry name" value="HATPase_C_sf"/>
</dbReference>
<dbReference type="PANTHER" id="PTHR42878:SF14">
    <property type="entry name" value="OSMOLARITY TWO-COMPONENT SYSTEM PROTEIN SSK1"/>
    <property type="match status" value="1"/>
</dbReference>
<dbReference type="EC" id="2.7.13.3" evidence="2"/>
<evidence type="ECO:0000259" key="5">
    <source>
        <dbReference type="PROSITE" id="PS50109"/>
    </source>
</evidence>
<evidence type="ECO:0000256" key="4">
    <source>
        <dbReference type="ARBA" id="ARBA00022777"/>
    </source>
</evidence>
<keyword evidence="7" id="KW-1185">Reference proteome</keyword>
<dbReference type="RefSeq" id="WP_072505452.1">
    <property type="nucleotide sequence ID" value="NZ_CP016364.1"/>
</dbReference>
<dbReference type="InterPro" id="IPR004358">
    <property type="entry name" value="Sig_transdc_His_kin-like_C"/>
</dbReference>
<sequence>MKHETPDKAISQATRDQAMMGVVYKIVHDLRGSVRAIAELPNWIEEDLNDVGIVLPEAPAQSFALLKHHAVKLNMMLDQLSQFSKTGYRETTRVSIRACLDHAISALDLPDGTRVRAHFVPAEIEMNADALMSMFLILVGNAVKHNAGPVHIAMIGRLRDGTWELTVRDNGIGLPADKRERVFDPMSKFSTADTGGAGMGLAILRRLADSYGGIAEAQPPRTKQDGATIRICLKQPHTRLS</sequence>
<dbReference type="PRINTS" id="PR00344">
    <property type="entry name" value="BCTRLSENSOR"/>
</dbReference>
<evidence type="ECO:0000256" key="1">
    <source>
        <dbReference type="ARBA" id="ARBA00000085"/>
    </source>
</evidence>
<dbReference type="InterPro" id="IPR003594">
    <property type="entry name" value="HATPase_dom"/>
</dbReference>
<evidence type="ECO:0000256" key="2">
    <source>
        <dbReference type="ARBA" id="ARBA00012438"/>
    </source>
</evidence>